<evidence type="ECO:0000313" key="3">
    <source>
        <dbReference type="EMBL" id="KAG0257339.1"/>
    </source>
</evidence>
<feature type="compositionally biased region" description="Basic and acidic residues" evidence="2">
    <location>
        <begin position="425"/>
        <end position="441"/>
    </location>
</feature>
<feature type="coiled-coil region" evidence="1">
    <location>
        <begin position="128"/>
        <end position="162"/>
    </location>
</feature>
<organism evidence="3 4">
    <name type="scientific">Mortierella polycephala</name>
    <dbReference type="NCBI Taxonomy" id="41804"/>
    <lineage>
        <taxon>Eukaryota</taxon>
        <taxon>Fungi</taxon>
        <taxon>Fungi incertae sedis</taxon>
        <taxon>Mucoromycota</taxon>
        <taxon>Mortierellomycotina</taxon>
        <taxon>Mortierellomycetes</taxon>
        <taxon>Mortierellales</taxon>
        <taxon>Mortierellaceae</taxon>
        <taxon>Mortierella</taxon>
    </lineage>
</organism>
<evidence type="ECO:0000313" key="4">
    <source>
        <dbReference type="Proteomes" id="UP000726737"/>
    </source>
</evidence>
<feature type="region of interest" description="Disordered" evidence="2">
    <location>
        <begin position="406"/>
        <end position="481"/>
    </location>
</feature>
<keyword evidence="1" id="KW-0175">Coiled coil</keyword>
<dbReference type="EMBL" id="JAAAJA010000261">
    <property type="protein sequence ID" value="KAG0257339.1"/>
    <property type="molecule type" value="Genomic_DNA"/>
</dbReference>
<feature type="coiled-coil region" evidence="1">
    <location>
        <begin position="266"/>
        <end position="293"/>
    </location>
</feature>
<dbReference type="PANTHER" id="PTHR38120:SF1">
    <property type="entry name" value="M PROTEIN, SEROTYPE 2.1"/>
    <property type="match status" value="1"/>
</dbReference>
<feature type="compositionally biased region" description="Polar residues" evidence="2">
    <location>
        <begin position="522"/>
        <end position="536"/>
    </location>
</feature>
<evidence type="ECO:0000256" key="1">
    <source>
        <dbReference type="SAM" id="Coils"/>
    </source>
</evidence>
<feature type="region of interest" description="Disordered" evidence="2">
    <location>
        <begin position="522"/>
        <end position="575"/>
    </location>
</feature>
<feature type="compositionally biased region" description="Polar residues" evidence="2">
    <location>
        <begin position="615"/>
        <end position="627"/>
    </location>
</feature>
<name>A0A9P6U2X9_9FUNG</name>
<dbReference type="OrthoDB" id="2121319at2759"/>
<keyword evidence="4" id="KW-1185">Reference proteome</keyword>
<feature type="region of interest" description="Disordered" evidence="2">
    <location>
        <begin position="587"/>
        <end position="644"/>
    </location>
</feature>
<dbReference type="PANTHER" id="PTHR38120">
    <property type="entry name" value="EXPRESSED PROTEIN"/>
    <property type="match status" value="1"/>
</dbReference>
<accession>A0A9P6U2X9</accession>
<reference evidence="3" key="1">
    <citation type="journal article" date="2020" name="Fungal Divers.">
        <title>Resolving the Mortierellaceae phylogeny through synthesis of multi-gene phylogenetics and phylogenomics.</title>
        <authorList>
            <person name="Vandepol N."/>
            <person name="Liber J."/>
            <person name="Desiro A."/>
            <person name="Na H."/>
            <person name="Kennedy M."/>
            <person name="Barry K."/>
            <person name="Grigoriev I.V."/>
            <person name="Miller A.N."/>
            <person name="O'Donnell K."/>
            <person name="Stajich J.E."/>
            <person name="Bonito G."/>
        </authorList>
    </citation>
    <scope>NUCLEOTIDE SEQUENCE</scope>
    <source>
        <strain evidence="3">KOD948</strain>
    </source>
</reference>
<dbReference type="Proteomes" id="UP000726737">
    <property type="component" value="Unassembled WGS sequence"/>
</dbReference>
<protein>
    <submittedName>
        <fullName evidence="3">Uncharacterized protein</fullName>
    </submittedName>
</protein>
<dbReference type="AlphaFoldDB" id="A0A9P6U2X9"/>
<evidence type="ECO:0000256" key="2">
    <source>
        <dbReference type="SAM" id="MobiDB-lite"/>
    </source>
</evidence>
<feature type="compositionally biased region" description="Polar residues" evidence="2">
    <location>
        <begin position="413"/>
        <end position="424"/>
    </location>
</feature>
<gene>
    <name evidence="3" type="ORF">BG011_004013</name>
</gene>
<comment type="caution">
    <text evidence="3">The sequence shown here is derived from an EMBL/GenBank/DDBJ whole genome shotgun (WGS) entry which is preliminary data.</text>
</comment>
<proteinExistence type="predicted"/>
<sequence length="644" mass="71975">MTFSSYEDEGQDEILISTMRSLDLAQKSDSPNSLLGPPLPADTFRSRRGQPLLLEQEQQPLDLPTCHSDTLSPTTTVFSTSESLYLYQQQQQQQQPTANAANVLKENFALVQKNVLALQEVASVRNDQVRLENQVYQLDQNLAESRKENQRLLRSKRDFDRQLQQSNAAFERERSLWSDREAELVRSLKFATRPLIVQPPAKDQYDTDKVPVDALPPQIQQQIAEKNAAQARALRAREKLVSELRQQVLDINQDIIERQRNNNLRESELQAEIAQARELNKSLMEENESFQMLLHEKSMNGEFMQTSIMKNTGYDDDLSGTSLGAQSSGSINLADELGKAFERSPLPTADRTVDSLMEEVKTLKESNTALGLYISKILSRIMENPHLQAILAADYTPQRTALPESPAAIPQANKPNNGSNNASDTDSKKDSMTRKKPEVGRARSRSLFLGFSRPKPASNRSSSEDDGTSGTSTGPISFQDGHLIEEDSPRTSYSSSEYAFVNNDHTRPMEYELLTTFDQPFTRKQLQRHASMSSTAGYERNRRRQTISSPASHHTAASGHGRYGSEPSAIQPSQIKRSTMFKTKNNVNVLAPMPETQPSDAFEVPSIPEGESESMESVRSPTLSIATSVSSSSSNNSSWNRQGR</sequence>
<feature type="compositionally biased region" description="Low complexity" evidence="2">
    <location>
        <begin position="628"/>
        <end position="638"/>
    </location>
</feature>